<name>A0A4Q1C5G6_9BACT</name>
<comment type="caution">
    <text evidence="2">The sequence shown here is derived from an EMBL/GenBank/DDBJ whole genome shotgun (WGS) entry which is preliminary data.</text>
</comment>
<accession>A0A4Q1C5G6</accession>
<gene>
    <name evidence="2" type="ORF">ESB00_18520</name>
</gene>
<dbReference type="RefSeq" id="WP_129049610.1">
    <property type="nucleotide sequence ID" value="NZ_SDHX01000002.1"/>
</dbReference>
<keyword evidence="1" id="KW-0812">Transmembrane</keyword>
<feature type="transmembrane region" description="Helical" evidence="1">
    <location>
        <begin position="65"/>
        <end position="85"/>
    </location>
</feature>
<dbReference type="OrthoDB" id="9898005at2"/>
<evidence type="ECO:0008006" key="4">
    <source>
        <dbReference type="Google" id="ProtNLM"/>
    </source>
</evidence>
<organism evidence="2 3">
    <name type="scientific">Oleiharenicola lentus</name>
    <dbReference type="NCBI Taxonomy" id="2508720"/>
    <lineage>
        <taxon>Bacteria</taxon>
        <taxon>Pseudomonadati</taxon>
        <taxon>Verrucomicrobiota</taxon>
        <taxon>Opitutia</taxon>
        <taxon>Opitutales</taxon>
        <taxon>Opitutaceae</taxon>
        <taxon>Oleiharenicola</taxon>
    </lineage>
</organism>
<dbReference type="EMBL" id="SDHX01000002">
    <property type="protein sequence ID" value="RXK53682.1"/>
    <property type="molecule type" value="Genomic_DNA"/>
</dbReference>
<keyword evidence="3" id="KW-1185">Reference proteome</keyword>
<dbReference type="Proteomes" id="UP000290218">
    <property type="component" value="Unassembled WGS sequence"/>
</dbReference>
<evidence type="ECO:0000313" key="3">
    <source>
        <dbReference type="Proteomes" id="UP000290218"/>
    </source>
</evidence>
<proteinExistence type="predicted"/>
<evidence type="ECO:0000313" key="2">
    <source>
        <dbReference type="EMBL" id="RXK53682.1"/>
    </source>
</evidence>
<protein>
    <recommendedName>
        <fullName evidence="4">DUF2946 domain-containing protein</fullName>
    </recommendedName>
</protein>
<dbReference type="AlphaFoldDB" id="A0A4Q1C5G6"/>
<keyword evidence="1" id="KW-1133">Transmembrane helix</keyword>
<sequence length="118" mass="12194">MSPRSESPLTRTTALVAALGVLLLAVFAASPELHAGLHAMADAGHADCDHAAPDAPVGDTDHACAVTLFAQGAMTLLFFCLLILARPTVASLTLRATDVFVVAQPRYRLVPSHAPPAA</sequence>
<keyword evidence="1" id="KW-0472">Membrane</keyword>
<evidence type="ECO:0000256" key="1">
    <source>
        <dbReference type="SAM" id="Phobius"/>
    </source>
</evidence>
<reference evidence="2 3" key="1">
    <citation type="submission" date="2019-01" db="EMBL/GenBank/DDBJ databases">
        <title>Lacunisphaera sp. strain TWA-58.</title>
        <authorList>
            <person name="Chen W.-M."/>
        </authorList>
    </citation>
    <scope>NUCLEOTIDE SEQUENCE [LARGE SCALE GENOMIC DNA]</scope>
    <source>
        <strain evidence="2 3">TWA-58</strain>
    </source>
</reference>